<reference evidence="2" key="1">
    <citation type="submission" date="2023-02" db="EMBL/GenBank/DDBJ databases">
        <title>Enrichment on poylsaccharides allowed isolation of novel metabolic and taxonomic groups of Haloarchaea.</title>
        <authorList>
            <person name="Sorokin D.Y."/>
            <person name="Elcheninov A.G."/>
            <person name="Khizhniak T.V."/>
            <person name="Kolganova T.V."/>
            <person name="Kublanov I.V."/>
        </authorList>
    </citation>
    <scope>NUCLEOTIDE SEQUENCE</scope>
    <source>
        <strain evidence="1 3">HArc-curdl5-1</strain>
        <strain evidence="2">HArc-curdl7</strain>
    </source>
</reference>
<evidence type="ECO:0000313" key="4">
    <source>
        <dbReference type="Proteomes" id="UP001209746"/>
    </source>
</evidence>
<gene>
    <name evidence="2" type="ORF">OB914_00880</name>
    <name evidence="1" type="ORF">OB916_02140</name>
</gene>
<dbReference type="RefSeq" id="WP_315907625.1">
    <property type="nucleotide sequence ID" value="NZ_JAOPKC010000001.1"/>
</dbReference>
<dbReference type="EMBL" id="JAOPKD010000001">
    <property type="protein sequence ID" value="MCU4725531.1"/>
    <property type="molecule type" value="Genomic_DNA"/>
</dbReference>
<dbReference type="Proteomes" id="UP001208186">
    <property type="component" value="Unassembled WGS sequence"/>
</dbReference>
<protein>
    <submittedName>
        <fullName evidence="2">Uncharacterized protein</fullName>
    </submittedName>
</protein>
<evidence type="ECO:0000313" key="1">
    <source>
        <dbReference type="EMBL" id="MCU4716864.1"/>
    </source>
</evidence>
<dbReference type="Proteomes" id="UP001209746">
    <property type="component" value="Unassembled WGS sequence"/>
</dbReference>
<dbReference type="EMBL" id="JAOPKC010000001">
    <property type="protein sequence ID" value="MCU4716864.1"/>
    <property type="molecule type" value="Genomic_DNA"/>
</dbReference>
<proteinExistence type="predicted"/>
<keyword evidence="3" id="KW-1185">Reference proteome</keyword>
<evidence type="ECO:0000313" key="2">
    <source>
        <dbReference type="EMBL" id="MCU4725531.1"/>
    </source>
</evidence>
<sequence>MSAAPPEEEVFARLDRVESANKRLEVSDFDQQANTPGELSKVLSYKAERPLFVRPGVGVDLHFVVHEELTTDGSGTQQTFNLLNNLIDSAPVGDDFLLYSGASEASADSVDYDNDSFTYTDGGSIETLHAYYVSDAQAKVEVRKSAPKRYFDIIDERDAGMANLRDQNRDPITFSYEDPVTGLIPKDWSLEIYIDAPYIVQWDDEDDPGAEAVNALVSIPIRRSRENVMGLEDVVINHIGGS</sequence>
<comment type="caution">
    <text evidence="2">The sequence shown here is derived from an EMBL/GenBank/DDBJ whole genome shotgun (WGS) entry which is preliminary data.</text>
</comment>
<organism evidence="2 4">
    <name type="scientific">Halapricum hydrolyticum</name>
    <dbReference type="NCBI Taxonomy" id="2979991"/>
    <lineage>
        <taxon>Archaea</taxon>
        <taxon>Methanobacteriati</taxon>
        <taxon>Methanobacteriota</taxon>
        <taxon>Stenosarchaea group</taxon>
        <taxon>Halobacteria</taxon>
        <taxon>Halobacteriales</taxon>
        <taxon>Haloarculaceae</taxon>
        <taxon>Halapricum</taxon>
    </lineage>
</organism>
<evidence type="ECO:0000313" key="3">
    <source>
        <dbReference type="Proteomes" id="UP001208186"/>
    </source>
</evidence>
<dbReference type="AlphaFoldDB" id="A0AAE3I8X3"/>
<accession>A0AAE3I8X3</accession>
<name>A0AAE3I8X3_9EURY</name>